<protein>
    <submittedName>
        <fullName evidence="1">Uncharacterized protein</fullName>
    </submittedName>
</protein>
<organism evidence="1 2">
    <name type="scientific">Clostridium acidisoli DSM 12555</name>
    <dbReference type="NCBI Taxonomy" id="1121291"/>
    <lineage>
        <taxon>Bacteria</taxon>
        <taxon>Bacillati</taxon>
        <taxon>Bacillota</taxon>
        <taxon>Clostridia</taxon>
        <taxon>Eubacteriales</taxon>
        <taxon>Clostridiaceae</taxon>
        <taxon>Clostridium</taxon>
    </lineage>
</organism>
<evidence type="ECO:0000313" key="1">
    <source>
        <dbReference type="EMBL" id="SMC23255.1"/>
    </source>
</evidence>
<reference evidence="1 2" key="1">
    <citation type="submission" date="2017-04" db="EMBL/GenBank/DDBJ databases">
        <authorList>
            <person name="Afonso C.L."/>
            <person name="Miller P.J."/>
            <person name="Scott M.A."/>
            <person name="Spackman E."/>
            <person name="Goraichik I."/>
            <person name="Dimitrov K.M."/>
            <person name="Suarez D.L."/>
            <person name="Swayne D.E."/>
        </authorList>
    </citation>
    <scope>NUCLEOTIDE SEQUENCE [LARGE SCALE GENOMIC DNA]</scope>
    <source>
        <strain evidence="1 2">DSM 12555</strain>
    </source>
</reference>
<dbReference type="STRING" id="1121291.SAMN02745134_01840"/>
<dbReference type="AlphaFoldDB" id="A0A1W1XGY6"/>
<keyword evidence="2" id="KW-1185">Reference proteome</keyword>
<evidence type="ECO:0000313" key="2">
    <source>
        <dbReference type="Proteomes" id="UP000192468"/>
    </source>
</evidence>
<gene>
    <name evidence="1" type="ORF">SAMN02745134_01840</name>
</gene>
<dbReference type="EMBL" id="FWXH01000005">
    <property type="protein sequence ID" value="SMC23255.1"/>
    <property type="molecule type" value="Genomic_DNA"/>
</dbReference>
<proteinExistence type="predicted"/>
<dbReference type="Proteomes" id="UP000192468">
    <property type="component" value="Unassembled WGS sequence"/>
</dbReference>
<dbReference type="RefSeq" id="WP_084115371.1">
    <property type="nucleotide sequence ID" value="NZ_FWXH01000005.1"/>
</dbReference>
<sequence>MKIKTLRNVAFGIGCLMLTLTLSLNLISPSTNGKSIHIIKLMQGSPYGMAKVNHVIKPMEGSPYGMVKSIHVIHTDVDMPNG</sequence>
<accession>A0A1W1XGY6</accession>
<name>A0A1W1XGY6_9CLOT</name>